<evidence type="ECO:0000259" key="9">
    <source>
        <dbReference type="PROSITE" id="PS50850"/>
    </source>
</evidence>
<feature type="transmembrane region" description="Helical" evidence="8">
    <location>
        <begin position="194"/>
        <end position="216"/>
    </location>
</feature>
<dbReference type="GO" id="GO:0005886">
    <property type="term" value="C:plasma membrane"/>
    <property type="evidence" value="ECO:0007669"/>
    <property type="project" value="UniProtKB-SubCell"/>
</dbReference>
<dbReference type="Pfam" id="PF07690">
    <property type="entry name" value="MFS_1"/>
    <property type="match status" value="1"/>
</dbReference>
<evidence type="ECO:0000313" key="10">
    <source>
        <dbReference type="EMBL" id="PRX96313.1"/>
    </source>
</evidence>
<evidence type="ECO:0000256" key="5">
    <source>
        <dbReference type="ARBA" id="ARBA00022989"/>
    </source>
</evidence>
<comment type="subcellular location">
    <subcellularLocation>
        <location evidence="1">Cell membrane</location>
        <topology evidence="1">Multi-pass membrane protein</topology>
    </subcellularLocation>
</comment>
<feature type="region of interest" description="Disordered" evidence="7">
    <location>
        <begin position="461"/>
        <end position="497"/>
    </location>
</feature>
<proteinExistence type="predicted"/>
<dbReference type="Gene3D" id="1.20.1250.20">
    <property type="entry name" value="MFS general substrate transporter like domains"/>
    <property type="match status" value="1"/>
</dbReference>
<feature type="transmembrane region" description="Helical" evidence="8">
    <location>
        <begin position="228"/>
        <end position="245"/>
    </location>
</feature>
<name>A0A2T0PXQ3_9ACTN</name>
<evidence type="ECO:0000256" key="2">
    <source>
        <dbReference type="ARBA" id="ARBA00022448"/>
    </source>
</evidence>
<feature type="transmembrane region" description="Helical" evidence="8">
    <location>
        <begin position="266"/>
        <end position="289"/>
    </location>
</feature>
<feature type="transmembrane region" description="Helical" evidence="8">
    <location>
        <begin position="136"/>
        <end position="158"/>
    </location>
</feature>
<feature type="transmembrane region" description="Helical" evidence="8">
    <location>
        <begin position="164"/>
        <end position="182"/>
    </location>
</feature>
<keyword evidence="3" id="KW-1003">Cell membrane</keyword>
<keyword evidence="4 8" id="KW-0812">Transmembrane</keyword>
<keyword evidence="2" id="KW-0813">Transport</keyword>
<dbReference type="PANTHER" id="PTHR42718:SF42">
    <property type="entry name" value="EXPORT PROTEIN"/>
    <property type="match status" value="1"/>
</dbReference>
<feature type="transmembrane region" description="Helical" evidence="8">
    <location>
        <begin position="54"/>
        <end position="71"/>
    </location>
</feature>
<feature type="transmembrane region" description="Helical" evidence="8">
    <location>
        <begin position="295"/>
        <end position="314"/>
    </location>
</feature>
<dbReference type="InterPro" id="IPR011701">
    <property type="entry name" value="MFS"/>
</dbReference>
<dbReference type="InterPro" id="IPR004638">
    <property type="entry name" value="EmrB-like"/>
</dbReference>
<reference evidence="10 11" key="1">
    <citation type="submission" date="2018-03" db="EMBL/GenBank/DDBJ databases">
        <title>Genomic Encyclopedia of Archaeal and Bacterial Type Strains, Phase II (KMG-II): from individual species to whole genera.</title>
        <authorList>
            <person name="Goeker M."/>
        </authorList>
    </citation>
    <scope>NUCLEOTIDE SEQUENCE [LARGE SCALE GENOMIC DNA]</scope>
    <source>
        <strain evidence="10 11">DSM 45601</strain>
    </source>
</reference>
<dbReference type="EMBL" id="PVZC01000008">
    <property type="protein sequence ID" value="PRX96313.1"/>
    <property type="molecule type" value="Genomic_DNA"/>
</dbReference>
<dbReference type="RefSeq" id="WP_245930434.1">
    <property type="nucleotide sequence ID" value="NZ_PVZC01000008.1"/>
</dbReference>
<keyword evidence="6 8" id="KW-0472">Membrane</keyword>
<dbReference type="AlphaFoldDB" id="A0A2T0PXQ3"/>
<dbReference type="Gene3D" id="1.20.1720.10">
    <property type="entry name" value="Multidrug resistance protein D"/>
    <property type="match status" value="1"/>
</dbReference>
<dbReference type="Proteomes" id="UP000237846">
    <property type="component" value="Unassembled WGS sequence"/>
</dbReference>
<feature type="transmembrane region" description="Helical" evidence="8">
    <location>
        <begin position="352"/>
        <end position="377"/>
    </location>
</feature>
<evidence type="ECO:0000256" key="1">
    <source>
        <dbReference type="ARBA" id="ARBA00004651"/>
    </source>
</evidence>
<gene>
    <name evidence="10" type="ORF">CLV72_108320</name>
</gene>
<dbReference type="InterPro" id="IPR020846">
    <property type="entry name" value="MFS_dom"/>
</dbReference>
<dbReference type="InterPro" id="IPR036259">
    <property type="entry name" value="MFS_trans_sf"/>
</dbReference>
<feature type="transmembrane region" description="Helical" evidence="8">
    <location>
        <begin position="326"/>
        <end position="346"/>
    </location>
</feature>
<evidence type="ECO:0000256" key="4">
    <source>
        <dbReference type="ARBA" id="ARBA00022692"/>
    </source>
</evidence>
<dbReference type="PRINTS" id="PR01036">
    <property type="entry name" value="TCRTETB"/>
</dbReference>
<feature type="transmembrane region" description="Helical" evidence="8">
    <location>
        <begin position="103"/>
        <end position="124"/>
    </location>
</feature>
<protein>
    <submittedName>
        <fullName evidence="10">EmrB/QacA subfamily drug resistance transporter</fullName>
    </submittedName>
</protein>
<keyword evidence="5 8" id="KW-1133">Transmembrane helix</keyword>
<keyword evidence="11" id="KW-1185">Reference proteome</keyword>
<comment type="caution">
    <text evidence="10">The sequence shown here is derived from an EMBL/GenBank/DDBJ whole genome shotgun (WGS) entry which is preliminary data.</text>
</comment>
<evidence type="ECO:0000256" key="7">
    <source>
        <dbReference type="SAM" id="MobiDB-lite"/>
    </source>
</evidence>
<dbReference type="GO" id="GO:0022857">
    <property type="term" value="F:transmembrane transporter activity"/>
    <property type="evidence" value="ECO:0007669"/>
    <property type="project" value="InterPro"/>
</dbReference>
<dbReference type="CDD" id="cd17321">
    <property type="entry name" value="MFS_MMR_MDR_like"/>
    <property type="match status" value="1"/>
</dbReference>
<feature type="transmembrane region" description="Helical" evidence="8">
    <location>
        <begin position="430"/>
        <end position="452"/>
    </location>
</feature>
<dbReference type="PROSITE" id="PS50850">
    <property type="entry name" value="MFS"/>
    <property type="match status" value="1"/>
</dbReference>
<sequence length="497" mass="51178">MIAWGTPAARWVLLATITGSGLAFMDASAVNVALEPIGEDLHSEIDGLQWTLNAYTLMLAALIPLAGSLADHFGRRRIFVFGVVWFAAASAMCGFAPSIEALIAFRALQGVGGALLTPGSLAILQSSFEPRDRARAIGAWSGLSGIAAAAGPLIGGLLIDALSWQWIFFVNLPLAALVVYAARHVPETRDRDAVPGFDVAGAVLLALGLAATTWALTTAGEQRLSAEVLVVLAAGVVLLVVFTLVEARSPHPMLPLRLFRARQFTGANLVTVAVYAALSGMMFLTAVYLQQIAGFSAVAAGAAMLPVTVLMLVLSSRAGALAERIGPRLPMTLGPVVMACGFLLLLRVGPDLSYLTVVLPAMIVFGLGLSLTVAPLTATALAAVEDRYSGIASGVNNAVSRGAGLLAVAVLPAASGLGGDAFRDPAAFTAGFHAAMAVCAGLLVLGGVLAFVTIRDRLAPPEPPAAARRPQRTVHCAVDGPPLERPRGAEPAAPPTD</sequence>
<accession>A0A2T0PXQ3</accession>
<dbReference type="PANTHER" id="PTHR42718">
    <property type="entry name" value="MAJOR FACILITATOR SUPERFAMILY MULTIDRUG TRANSPORTER MFSC"/>
    <property type="match status" value="1"/>
</dbReference>
<feature type="domain" description="Major facilitator superfamily (MFS) profile" evidence="9">
    <location>
        <begin position="12"/>
        <end position="458"/>
    </location>
</feature>
<evidence type="ECO:0000256" key="3">
    <source>
        <dbReference type="ARBA" id="ARBA00022475"/>
    </source>
</evidence>
<feature type="transmembrane region" description="Helical" evidence="8">
    <location>
        <begin position="78"/>
        <end position="97"/>
    </location>
</feature>
<evidence type="ECO:0000256" key="6">
    <source>
        <dbReference type="ARBA" id="ARBA00023136"/>
    </source>
</evidence>
<evidence type="ECO:0000256" key="8">
    <source>
        <dbReference type="SAM" id="Phobius"/>
    </source>
</evidence>
<dbReference type="NCBIfam" id="TIGR00711">
    <property type="entry name" value="efflux_EmrB"/>
    <property type="match status" value="1"/>
</dbReference>
<dbReference type="SUPFAM" id="SSF103473">
    <property type="entry name" value="MFS general substrate transporter"/>
    <property type="match status" value="1"/>
</dbReference>
<feature type="transmembrane region" description="Helical" evidence="8">
    <location>
        <begin position="12"/>
        <end position="34"/>
    </location>
</feature>
<organism evidence="10 11">
    <name type="scientific">Allonocardiopsis opalescens</name>
    <dbReference type="NCBI Taxonomy" id="1144618"/>
    <lineage>
        <taxon>Bacteria</taxon>
        <taxon>Bacillati</taxon>
        <taxon>Actinomycetota</taxon>
        <taxon>Actinomycetes</taxon>
        <taxon>Streptosporangiales</taxon>
        <taxon>Allonocardiopsis</taxon>
    </lineage>
</organism>
<evidence type="ECO:0000313" key="11">
    <source>
        <dbReference type="Proteomes" id="UP000237846"/>
    </source>
</evidence>
<feature type="transmembrane region" description="Helical" evidence="8">
    <location>
        <begin position="398"/>
        <end position="418"/>
    </location>
</feature>